<dbReference type="InterPro" id="IPR015795">
    <property type="entry name" value="Pyrv_Knase_C"/>
</dbReference>
<evidence type="ECO:0000256" key="15">
    <source>
        <dbReference type="ARBA" id="ARBA00023152"/>
    </source>
</evidence>
<keyword evidence="16 22" id="KW-0670">Pyruvate</keyword>
<dbReference type="InterPro" id="IPR001697">
    <property type="entry name" value="Pyr_Knase"/>
</dbReference>
<dbReference type="GO" id="GO:0016301">
    <property type="term" value="F:kinase activity"/>
    <property type="evidence" value="ECO:0007669"/>
    <property type="project" value="UniProtKB-KW"/>
</dbReference>
<evidence type="ECO:0000256" key="17">
    <source>
        <dbReference type="ARBA" id="ARBA00048152"/>
    </source>
</evidence>
<evidence type="ECO:0000256" key="10">
    <source>
        <dbReference type="ARBA" id="ARBA00022741"/>
    </source>
</evidence>
<dbReference type="NCBIfam" id="NF004491">
    <property type="entry name" value="PRK05826.1"/>
    <property type="match status" value="1"/>
</dbReference>
<dbReference type="Gene3D" id="3.20.20.60">
    <property type="entry name" value="Phosphoenolpyruvate-binding domains"/>
    <property type="match status" value="1"/>
</dbReference>
<evidence type="ECO:0000256" key="4">
    <source>
        <dbReference type="ARBA" id="ARBA00008663"/>
    </source>
</evidence>
<evidence type="ECO:0000256" key="11">
    <source>
        <dbReference type="ARBA" id="ARBA00022777"/>
    </source>
</evidence>
<gene>
    <name evidence="22" type="ORF">FM110_11125</name>
</gene>
<evidence type="ECO:0000256" key="9">
    <source>
        <dbReference type="ARBA" id="ARBA00022723"/>
    </source>
</evidence>
<keyword evidence="10" id="KW-0547">Nucleotide-binding</keyword>
<evidence type="ECO:0000256" key="2">
    <source>
        <dbReference type="ARBA" id="ARBA00001958"/>
    </source>
</evidence>
<dbReference type="AlphaFoldDB" id="A0A1X6X5N3"/>
<evidence type="ECO:0000256" key="18">
    <source>
        <dbReference type="NCBIfam" id="TIGR01064"/>
    </source>
</evidence>
<keyword evidence="9" id="KW-0479">Metal-binding</keyword>
<keyword evidence="23" id="KW-1185">Reference proteome</keyword>
<dbReference type="PRINTS" id="PR01050">
    <property type="entry name" value="PYRUVTKNASE"/>
</dbReference>
<name>A0A1X6X5N3_9MICO</name>
<evidence type="ECO:0000259" key="21">
    <source>
        <dbReference type="Pfam" id="PF02887"/>
    </source>
</evidence>
<evidence type="ECO:0000256" key="16">
    <source>
        <dbReference type="ARBA" id="ARBA00023317"/>
    </source>
</evidence>
<protein>
    <recommendedName>
        <fullName evidence="7 18">Pyruvate kinase</fullName>
        <ecNumber evidence="6 18">2.7.1.40</ecNumber>
    </recommendedName>
</protein>
<keyword evidence="14" id="KW-0630">Potassium</keyword>
<comment type="catalytic activity">
    <reaction evidence="17 19">
        <text>pyruvate + ATP = phosphoenolpyruvate + ADP + H(+)</text>
        <dbReference type="Rhea" id="RHEA:18157"/>
        <dbReference type="ChEBI" id="CHEBI:15361"/>
        <dbReference type="ChEBI" id="CHEBI:15378"/>
        <dbReference type="ChEBI" id="CHEBI:30616"/>
        <dbReference type="ChEBI" id="CHEBI:58702"/>
        <dbReference type="ChEBI" id="CHEBI:456216"/>
        <dbReference type="EC" id="2.7.1.40"/>
    </reaction>
</comment>
<dbReference type="NCBIfam" id="NF004886">
    <property type="entry name" value="PRK06247.1"/>
    <property type="match status" value="1"/>
</dbReference>
<evidence type="ECO:0000256" key="13">
    <source>
        <dbReference type="ARBA" id="ARBA00022842"/>
    </source>
</evidence>
<feature type="domain" description="Pyruvate kinase C-terminal" evidence="21">
    <location>
        <begin position="355"/>
        <end position="467"/>
    </location>
</feature>
<evidence type="ECO:0000256" key="12">
    <source>
        <dbReference type="ARBA" id="ARBA00022840"/>
    </source>
</evidence>
<dbReference type="Gene3D" id="2.40.33.10">
    <property type="entry name" value="PK beta-barrel domain-like"/>
    <property type="match status" value="1"/>
</dbReference>
<dbReference type="SUPFAM" id="SSF52935">
    <property type="entry name" value="PK C-terminal domain-like"/>
    <property type="match status" value="1"/>
</dbReference>
<evidence type="ECO:0000256" key="19">
    <source>
        <dbReference type="RuleBase" id="RU000504"/>
    </source>
</evidence>
<sequence length="491" mass="53066">MDMRKAKIVCTLGPATSSYEQIRTLIESGMNVARMNLSHGTHDDHEEVYSNIRRAAEDLGRSVGVLVDLQGPKIRLGNFADGPYKLEVGDVFTITTDDIEGTRERVSTTFKGLPGDCRPGDVLLIDDGKVSVRVTEVSDTDVTTVVEVPGPVSNHKGINLPGVAVSVPAMSEKDIDDLRWGLRLGADLIALSFVRDAHDMDDVLKIMDEEGVRLPVIAKIEKPQAVRALRQIVGAFDGIMVARGDLGVELPLEQVPIVQKRAIELARRNAKPVIVATQVLESMIENPRPTRAEASDCANAILDGADAVMLSGETSVGKFPFEAVRTMARIISTTEEHGADRIASLGTIPHTRGGAITRAAWEIGDQLSAQYLVTFTESGDTARRLSRLRPTIPLLAITPYAQVANQLALSWGIESLLVPMQKDTDEMVRVVDELLRENKGLQPGDLVVIAAGSPPGVHGSTNTLRVHRIGDLDGAESARIEADRIAQAQEN</sequence>
<dbReference type="PROSITE" id="PS00110">
    <property type="entry name" value="PYRUVATE_KINASE"/>
    <property type="match status" value="1"/>
</dbReference>
<evidence type="ECO:0000259" key="20">
    <source>
        <dbReference type="Pfam" id="PF00224"/>
    </source>
</evidence>
<dbReference type="NCBIfam" id="TIGR01064">
    <property type="entry name" value="pyruv_kin"/>
    <property type="match status" value="1"/>
</dbReference>
<evidence type="ECO:0000256" key="6">
    <source>
        <dbReference type="ARBA" id="ARBA00012142"/>
    </source>
</evidence>
<dbReference type="SUPFAM" id="SSF50800">
    <property type="entry name" value="PK beta-barrel domain-like"/>
    <property type="match status" value="1"/>
</dbReference>
<dbReference type="EMBL" id="FWFG01000099">
    <property type="protein sequence ID" value="SLM94349.1"/>
    <property type="molecule type" value="Genomic_DNA"/>
</dbReference>
<comment type="cofactor">
    <cofactor evidence="1">
        <name>Mg(2+)</name>
        <dbReference type="ChEBI" id="CHEBI:18420"/>
    </cofactor>
</comment>
<keyword evidence="15 19" id="KW-0324">Glycolysis</keyword>
<reference evidence="22 23" key="1">
    <citation type="submission" date="2017-02" db="EMBL/GenBank/DDBJ databases">
        <authorList>
            <person name="Peterson S.W."/>
        </authorList>
    </citation>
    <scope>NUCLEOTIDE SEQUENCE [LARGE SCALE GENOMIC DNA]</scope>
    <source>
        <strain evidence="22 23">CIP104813</strain>
    </source>
</reference>
<evidence type="ECO:0000256" key="5">
    <source>
        <dbReference type="ARBA" id="ARBA00011881"/>
    </source>
</evidence>
<dbReference type="Proteomes" id="UP000195981">
    <property type="component" value="Unassembled WGS sequence"/>
</dbReference>
<evidence type="ECO:0000313" key="23">
    <source>
        <dbReference type="Proteomes" id="UP000195981"/>
    </source>
</evidence>
<dbReference type="GO" id="GO:0005524">
    <property type="term" value="F:ATP binding"/>
    <property type="evidence" value="ECO:0007669"/>
    <property type="project" value="UniProtKB-KW"/>
</dbReference>
<dbReference type="InterPro" id="IPR015806">
    <property type="entry name" value="Pyrv_Knase_insert_dom_sf"/>
</dbReference>
<dbReference type="GO" id="GO:0004743">
    <property type="term" value="F:pyruvate kinase activity"/>
    <property type="evidence" value="ECO:0007669"/>
    <property type="project" value="UniProtKB-UniRule"/>
</dbReference>
<dbReference type="InterPro" id="IPR015793">
    <property type="entry name" value="Pyrv_Knase_brl"/>
</dbReference>
<evidence type="ECO:0000256" key="3">
    <source>
        <dbReference type="ARBA" id="ARBA00004997"/>
    </source>
</evidence>
<organism evidence="22 23">
    <name type="scientific">Brachybacterium nesterenkovii</name>
    <dbReference type="NCBI Taxonomy" id="47847"/>
    <lineage>
        <taxon>Bacteria</taxon>
        <taxon>Bacillati</taxon>
        <taxon>Actinomycetota</taxon>
        <taxon>Actinomycetes</taxon>
        <taxon>Micrococcales</taxon>
        <taxon>Dermabacteraceae</taxon>
        <taxon>Brachybacterium</taxon>
    </lineage>
</organism>
<keyword evidence="8 19" id="KW-0808">Transferase</keyword>
<dbReference type="Gene3D" id="3.40.1380.20">
    <property type="entry name" value="Pyruvate kinase, C-terminal domain"/>
    <property type="match status" value="1"/>
</dbReference>
<dbReference type="SUPFAM" id="SSF51621">
    <property type="entry name" value="Phosphoenolpyruvate/pyruvate domain"/>
    <property type="match status" value="1"/>
</dbReference>
<evidence type="ECO:0000256" key="1">
    <source>
        <dbReference type="ARBA" id="ARBA00001946"/>
    </source>
</evidence>
<dbReference type="PANTHER" id="PTHR11817">
    <property type="entry name" value="PYRUVATE KINASE"/>
    <property type="match status" value="1"/>
</dbReference>
<keyword evidence="11 19" id="KW-0418">Kinase</keyword>
<dbReference type="InterPro" id="IPR036918">
    <property type="entry name" value="Pyrv_Knase_C_sf"/>
</dbReference>
<proteinExistence type="inferred from homology"/>
<dbReference type="GO" id="GO:0000287">
    <property type="term" value="F:magnesium ion binding"/>
    <property type="evidence" value="ECO:0007669"/>
    <property type="project" value="UniProtKB-UniRule"/>
</dbReference>
<comment type="similarity">
    <text evidence="4 19">Belongs to the pyruvate kinase family.</text>
</comment>
<evidence type="ECO:0000256" key="14">
    <source>
        <dbReference type="ARBA" id="ARBA00022958"/>
    </source>
</evidence>
<comment type="cofactor">
    <cofactor evidence="2">
        <name>K(+)</name>
        <dbReference type="ChEBI" id="CHEBI:29103"/>
    </cofactor>
</comment>
<dbReference type="GO" id="GO:0030955">
    <property type="term" value="F:potassium ion binding"/>
    <property type="evidence" value="ECO:0007669"/>
    <property type="project" value="UniProtKB-UniRule"/>
</dbReference>
<dbReference type="Pfam" id="PF00224">
    <property type="entry name" value="PK"/>
    <property type="match status" value="1"/>
</dbReference>
<dbReference type="NCBIfam" id="NF004978">
    <property type="entry name" value="PRK06354.1"/>
    <property type="match status" value="1"/>
</dbReference>
<dbReference type="InterPro" id="IPR018209">
    <property type="entry name" value="Pyrv_Knase_AS"/>
</dbReference>
<keyword evidence="12" id="KW-0067">ATP-binding</keyword>
<dbReference type="UniPathway" id="UPA00109">
    <property type="reaction ID" value="UER00188"/>
</dbReference>
<evidence type="ECO:0000313" key="22">
    <source>
        <dbReference type="EMBL" id="SLM94349.1"/>
    </source>
</evidence>
<evidence type="ECO:0000256" key="8">
    <source>
        <dbReference type="ARBA" id="ARBA00022679"/>
    </source>
</evidence>
<dbReference type="InterPro" id="IPR015813">
    <property type="entry name" value="Pyrv/PenolPyrv_kinase-like_dom"/>
</dbReference>
<comment type="pathway">
    <text evidence="3 19">Carbohydrate degradation; glycolysis; pyruvate from D-glyceraldehyde 3-phosphate: step 5/5.</text>
</comment>
<feature type="domain" description="Pyruvate kinase barrel" evidence="20">
    <location>
        <begin position="3"/>
        <end position="324"/>
    </location>
</feature>
<dbReference type="FunFam" id="3.40.1380.20:FF:000009">
    <property type="entry name" value="Pyruvate kinase"/>
    <property type="match status" value="1"/>
</dbReference>
<dbReference type="FunFam" id="2.40.33.10:FF:000001">
    <property type="entry name" value="Pyruvate kinase"/>
    <property type="match status" value="1"/>
</dbReference>
<dbReference type="Pfam" id="PF02887">
    <property type="entry name" value="PK_C"/>
    <property type="match status" value="1"/>
</dbReference>
<comment type="subunit">
    <text evidence="5">Homotetramer.</text>
</comment>
<dbReference type="EC" id="2.7.1.40" evidence="6 18"/>
<dbReference type="InterPro" id="IPR040442">
    <property type="entry name" value="Pyrv_kinase-like_dom_sf"/>
</dbReference>
<dbReference type="InterPro" id="IPR011037">
    <property type="entry name" value="Pyrv_Knase-like_insert_dom_sf"/>
</dbReference>
<evidence type="ECO:0000256" key="7">
    <source>
        <dbReference type="ARBA" id="ARBA00018587"/>
    </source>
</evidence>
<keyword evidence="13 19" id="KW-0460">Magnesium</keyword>
<accession>A0A1X6X5N3</accession>